<reference evidence="3 4" key="1">
    <citation type="submission" date="2020-02" db="EMBL/GenBank/DDBJ databases">
        <title>Acidophilic actinobacteria isolated from forest soil.</title>
        <authorList>
            <person name="Golinska P."/>
        </authorList>
    </citation>
    <scope>NUCLEOTIDE SEQUENCE [LARGE SCALE GENOMIC DNA]</scope>
    <source>
        <strain evidence="3 4">NL8</strain>
    </source>
</reference>
<dbReference type="PANTHER" id="PTHR33569:SF1">
    <property type="entry name" value="UREASE"/>
    <property type="match status" value="1"/>
</dbReference>
<dbReference type="NCBIfam" id="NF009682">
    <property type="entry name" value="PRK13203.1"/>
    <property type="match status" value="1"/>
</dbReference>
<organism evidence="3 4">
    <name type="scientific">Catenulispora pinistramenti</name>
    <dbReference type="NCBI Taxonomy" id="2705254"/>
    <lineage>
        <taxon>Bacteria</taxon>
        <taxon>Bacillati</taxon>
        <taxon>Actinomycetota</taxon>
        <taxon>Actinomycetes</taxon>
        <taxon>Catenulisporales</taxon>
        <taxon>Catenulisporaceae</taxon>
        <taxon>Catenulispora</taxon>
    </lineage>
</organism>
<dbReference type="InterPro" id="IPR036461">
    <property type="entry name" value="Urease_betasu_sf"/>
</dbReference>
<protein>
    <submittedName>
        <fullName evidence="3">Urease subunit beta</fullName>
        <ecNumber evidence="3">3.5.1.5</ecNumber>
    </submittedName>
</protein>
<keyword evidence="4" id="KW-1185">Reference proteome</keyword>
<dbReference type="GO" id="GO:0009039">
    <property type="term" value="F:urease activity"/>
    <property type="evidence" value="ECO:0007669"/>
    <property type="project" value="UniProtKB-EC"/>
</dbReference>
<dbReference type="PANTHER" id="PTHR33569">
    <property type="entry name" value="UREASE"/>
    <property type="match status" value="1"/>
</dbReference>
<proteinExistence type="predicted"/>
<dbReference type="NCBIfam" id="TIGR00192">
    <property type="entry name" value="urease_beta"/>
    <property type="match status" value="1"/>
</dbReference>
<dbReference type="Pfam" id="PF00699">
    <property type="entry name" value="Urease_beta"/>
    <property type="match status" value="1"/>
</dbReference>
<dbReference type="Gene3D" id="2.10.150.10">
    <property type="entry name" value="Urease, beta subunit"/>
    <property type="match status" value="1"/>
</dbReference>
<dbReference type="InterPro" id="IPR002019">
    <property type="entry name" value="Urease_beta-like"/>
</dbReference>
<gene>
    <name evidence="3" type="ORF">KGQ19_13980</name>
</gene>
<dbReference type="EMBL" id="JAAFYZ010000038">
    <property type="protein sequence ID" value="MBS2547974.1"/>
    <property type="molecule type" value="Genomic_DNA"/>
</dbReference>
<dbReference type="CDD" id="cd00407">
    <property type="entry name" value="Urease_beta"/>
    <property type="match status" value="1"/>
</dbReference>
<dbReference type="EC" id="3.5.1.5" evidence="3"/>
<dbReference type="SUPFAM" id="SSF51278">
    <property type="entry name" value="Urease, beta-subunit"/>
    <property type="match status" value="1"/>
</dbReference>
<evidence type="ECO:0000313" key="4">
    <source>
        <dbReference type="Proteomes" id="UP000730482"/>
    </source>
</evidence>
<evidence type="ECO:0000313" key="3">
    <source>
        <dbReference type="EMBL" id="MBS2547974.1"/>
    </source>
</evidence>
<name>A0ABS5KPR1_9ACTN</name>
<comment type="catalytic activity">
    <reaction evidence="2">
        <text>urea + 2 H2O + H(+) = hydrogencarbonate + 2 NH4(+)</text>
        <dbReference type="Rhea" id="RHEA:20557"/>
        <dbReference type="ChEBI" id="CHEBI:15377"/>
        <dbReference type="ChEBI" id="CHEBI:15378"/>
        <dbReference type="ChEBI" id="CHEBI:16199"/>
        <dbReference type="ChEBI" id="CHEBI:17544"/>
        <dbReference type="ChEBI" id="CHEBI:28938"/>
        <dbReference type="EC" id="3.5.1.5"/>
    </reaction>
</comment>
<evidence type="ECO:0000256" key="1">
    <source>
        <dbReference type="ARBA" id="ARBA00022801"/>
    </source>
</evidence>
<keyword evidence="1 3" id="KW-0378">Hydrolase</keyword>
<sequence>MSGDSRYIYGDEPVEINAGRRKASLTVHNTGDRAVQVGSHYHFFEANRALDFDRDQAFGMHLDLPAGTAVRFEPGDTKEVALTEYSGHKRLVGFSGLTDGGVNSTDTRGKAFRNAVERGFRGARLEDQEGER</sequence>
<comment type="caution">
    <text evidence="3">The sequence shown here is derived from an EMBL/GenBank/DDBJ whole genome shotgun (WGS) entry which is preliminary data.</text>
</comment>
<dbReference type="RefSeq" id="WP_212009552.1">
    <property type="nucleotide sequence ID" value="NZ_JAAFYZ010000038.1"/>
</dbReference>
<accession>A0ABS5KPR1</accession>
<evidence type="ECO:0000256" key="2">
    <source>
        <dbReference type="ARBA" id="ARBA00047778"/>
    </source>
</evidence>
<dbReference type="InterPro" id="IPR050069">
    <property type="entry name" value="Urease_subunit"/>
</dbReference>
<dbReference type="Proteomes" id="UP000730482">
    <property type="component" value="Unassembled WGS sequence"/>
</dbReference>